<accession>A0A645JDF4</accession>
<dbReference type="PANTHER" id="PTHR36115:SF4">
    <property type="entry name" value="MEMBRANE PROTEIN"/>
    <property type="match status" value="1"/>
</dbReference>
<evidence type="ECO:0000256" key="5">
    <source>
        <dbReference type="ARBA" id="ARBA00023136"/>
    </source>
</evidence>
<evidence type="ECO:0000256" key="3">
    <source>
        <dbReference type="ARBA" id="ARBA00022692"/>
    </source>
</evidence>
<evidence type="ECO:0000256" key="1">
    <source>
        <dbReference type="ARBA" id="ARBA00004651"/>
    </source>
</evidence>
<protein>
    <recommendedName>
        <fullName evidence="6">RDD domain-containing protein</fullName>
    </recommendedName>
</protein>
<keyword evidence="3" id="KW-0812">Transmembrane</keyword>
<dbReference type="EMBL" id="VSSQ01137236">
    <property type="protein sequence ID" value="MPN61100.1"/>
    <property type="molecule type" value="Genomic_DNA"/>
</dbReference>
<sequence length="135" mass="15052">MLFGILAVVYSFITGSEIDEVTYQMENINGLVDRVLTMIVYAVLMFLTEWGTNGRSVGKYITGTKVVKADDSPLTAMDLLKRSFSRIVPFDALSFLGKNGWHDSWSDTRVVKLKDFEKAKSLDTDINAIGMKESG</sequence>
<keyword evidence="2" id="KW-1003">Cell membrane</keyword>
<name>A0A645JDF4_9ZZZZ</name>
<evidence type="ECO:0000313" key="7">
    <source>
        <dbReference type="EMBL" id="MPN61100.1"/>
    </source>
</evidence>
<dbReference type="InterPro" id="IPR010432">
    <property type="entry name" value="RDD"/>
</dbReference>
<reference evidence="7" key="1">
    <citation type="submission" date="2019-08" db="EMBL/GenBank/DDBJ databases">
        <authorList>
            <person name="Kucharzyk K."/>
            <person name="Murdoch R.W."/>
            <person name="Higgins S."/>
            <person name="Loffler F."/>
        </authorList>
    </citation>
    <scope>NUCLEOTIDE SEQUENCE</scope>
</reference>
<keyword evidence="5" id="KW-0472">Membrane</keyword>
<organism evidence="7">
    <name type="scientific">bioreactor metagenome</name>
    <dbReference type="NCBI Taxonomy" id="1076179"/>
    <lineage>
        <taxon>unclassified sequences</taxon>
        <taxon>metagenomes</taxon>
        <taxon>ecological metagenomes</taxon>
    </lineage>
</organism>
<gene>
    <name evidence="7" type="ORF">SDC9_208834</name>
</gene>
<proteinExistence type="predicted"/>
<keyword evidence="4" id="KW-1133">Transmembrane helix</keyword>
<feature type="domain" description="RDD" evidence="6">
    <location>
        <begin position="4"/>
        <end position="95"/>
    </location>
</feature>
<dbReference type="GO" id="GO:0005886">
    <property type="term" value="C:plasma membrane"/>
    <property type="evidence" value="ECO:0007669"/>
    <property type="project" value="UniProtKB-SubCell"/>
</dbReference>
<dbReference type="InterPro" id="IPR051791">
    <property type="entry name" value="Pra-immunoreactive"/>
</dbReference>
<comment type="caution">
    <text evidence="7">The sequence shown here is derived from an EMBL/GenBank/DDBJ whole genome shotgun (WGS) entry which is preliminary data.</text>
</comment>
<evidence type="ECO:0000256" key="2">
    <source>
        <dbReference type="ARBA" id="ARBA00022475"/>
    </source>
</evidence>
<dbReference type="PANTHER" id="PTHR36115">
    <property type="entry name" value="PROLINE-RICH ANTIGEN HOMOLOG-RELATED"/>
    <property type="match status" value="1"/>
</dbReference>
<comment type="subcellular location">
    <subcellularLocation>
        <location evidence="1">Cell membrane</location>
        <topology evidence="1">Multi-pass membrane protein</topology>
    </subcellularLocation>
</comment>
<evidence type="ECO:0000259" key="6">
    <source>
        <dbReference type="Pfam" id="PF06271"/>
    </source>
</evidence>
<dbReference type="AlphaFoldDB" id="A0A645JDF4"/>
<dbReference type="Pfam" id="PF06271">
    <property type="entry name" value="RDD"/>
    <property type="match status" value="1"/>
</dbReference>
<evidence type="ECO:0000256" key="4">
    <source>
        <dbReference type="ARBA" id="ARBA00022989"/>
    </source>
</evidence>